<proteinExistence type="predicted"/>
<feature type="compositionally biased region" description="Basic and acidic residues" evidence="1">
    <location>
        <begin position="219"/>
        <end position="229"/>
    </location>
</feature>
<dbReference type="GO" id="GO:0005634">
    <property type="term" value="C:nucleus"/>
    <property type="evidence" value="ECO:0007669"/>
    <property type="project" value="TreeGrafter"/>
</dbReference>
<organism evidence="3 4">
    <name type="scientific">Aspergillus aculeatus (strain ATCC 16872 / CBS 172.66 / WB 5094)</name>
    <dbReference type="NCBI Taxonomy" id="690307"/>
    <lineage>
        <taxon>Eukaryota</taxon>
        <taxon>Fungi</taxon>
        <taxon>Dikarya</taxon>
        <taxon>Ascomycota</taxon>
        <taxon>Pezizomycotina</taxon>
        <taxon>Eurotiomycetes</taxon>
        <taxon>Eurotiomycetidae</taxon>
        <taxon>Eurotiales</taxon>
        <taxon>Aspergillaceae</taxon>
        <taxon>Aspergillus</taxon>
        <taxon>Aspergillus subgen. Circumdati</taxon>
    </lineage>
</organism>
<evidence type="ECO:0000313" key="3">
    <source>
        <dbReference type="EMBL" id="OJK00261.1"/>
    </source>
</evidence>
<accession>A0A1L9WVH8</accession>
<evidence type="ECO:0000256" key="1">
    <source>
        <dbReference type="SAM" id="MobiDB-lite"/>
    </source>
</evidence>
<feature type="compositionally biased region" description="Basic residues" evidence="1">
    <location>
        <begin position="172"/>
        <end position="183"/>
    </location>
</feature>
<feature type="domain" description="DUF4211" evidence="2">
    <location>
        <begin position="442"/>
        <end position="577"/>
    </location>
</feature>
<feature type="compositionally biased region" description="Acidic residues" evidence="1">
    <location>
        <begin position="376"/>
        <end position="404"/>
    </location>
</feature>
<name>A0A1L9WVH8_ASPA1</name>
<dbReference type="OMA" id="WRDFHIN"/>
<feature type="region of interest" description="Disordered" evidence="1">
    <location>
        <begin position="1"/>
        <end position="434"/>
    </location>
</feature>
<feature type="compositionally biased region" description="Basic residues" evidence="1">
    <location>
        <begin position="1"/>
        <end position="11"/>
    </location>
</feature>
<dbReference type="AlphaFoldDB" id="A0A1L9WVH8"/>
<feature type="compositionally biased region" description="Acidic residues" evidence="1">
    <location>
        <begin position="302"/>
        <end position="312"/>
    </location>
</feature>
<feature type="compositionally biased region" description="Basic residues" evidence="1">
    <location>
        <begin position="83"/>
        <end position="93"/>
    </location>
</feature>
<dbReference type="InterPro" id="IPR025451">
    <property type="entry name" value="DUF4211"/>
</dbReference>
<sequence>MPRTYGKKKQTRLSFAPIGSSPIQNEPASDGERDRRATLRYSHPSKPTILSSRPRQDTASPSPFVKKVEKAAKDKKPVSSSKAVKKQSAHKSARQNDQDRAASPAAPVVKAETSFDDGSESHSAEEKKKGALRSTRKKGSDRAKKAPALVVKAEATSDNEGEEAGLLEKQKPARRSSRKKSSRHATSESVKREKSAEGEPSESDTVESKQGARKSSLTGREEDSNKTPDRAVTPDQDSESDIDMTRSARKRSNPTSLKRKRSEEPSDSEPSLQVISDDSDGDEIVSRPRRKLRRGTVSQPVEEIEDDEDDDLPTAPRTPRRTRDQDDLDIEEDLQALQDSVVKETRTRGRLANSARAQRQHHLEALRRRRAGKPESEDEESQLEAGESGDEGEAEGEEENESAAESEQAAAAIKPRSLSRNDDSDVESSIAGNDDLDRYEDDFVLQDEDDLLGAPGGLEEMPFEFTRHAYKQLKDYFQDAVEWMVHNKLNPAFPRSSPVYELAFSKLEDEVKGRTGSQLVSSVWTAEFRRALLARPHMEVTSYPTFDNHPCDACKRSGHPASFDLKLYGKAYALDTLEPLEDENSDDDDDDDEGEQSDNERSDSRERDRDGHVLPDENTRFYLGRHCQTKANLAHTLTHWRFRLNEWVTDHLRLKGYLSDARILERSHWSHRKQTKYAIKAVEKMVQEGEVKKLWRDFHIDLRTARESSSLG</sequence>
<gene>
    <name evidence="3" type="ORF">ASPACDRAFT_1855849</name>
</gene>
<dbReference type="OrthoDB" id="21499at2759"/>
<reference evidence="4" key="1">
    <citation type="journal article" date="2017" name="Genome Biol.">
        <title>Comparative genomics reveals high biological diversity and specific adaptations in the industrially and medically important fungal genus Aspergillus.</title>
        <authorList>
            <person name="de Vries R.P."/>
            <person name="Riley R."/>
            <person name="Wiebenga A."/>
            <person name="Aguilar-Osorio G."/>
            <person name="Amillis S."/>
            <person name="Uchima C.A."/>
            <person name="Anderluh G."/>
            <person name="Asadollahi M."/>
            <person name="Askin M."/>
            <person name="Barry K."/>
            <person name="Battaglia E."/>
            <person name="Bayram O."/>
            <person name="Benocci T."/>
            <person name="Braus-Stromeyer S.A."/>
            <person name="Caldana C."/>
            <person name="Canovas D."/>
            <person name="Cerqueira G.C."/>
            <person name="Chen F."/>
            <person name="Chen W."/>
            <person name="Choi C."/>
            <person name="Clum A."/>
            <person name="Dos Santos R.A."/>
            <person name="Damasio A.R."/>
            <person name="Diallinas G."/>
            <person name="Emri T."/>
            <person name="Fekete E."/>
            <person name="Flipphi M."/>
            <person name="Freyberg S."/>
            <person name="Gallo A."/>
            <person name="Gournas C."/>
            <person name="Habgood R."/>
            <person name="Hainaut M."/>
            <person name="Harispe M.L."/>
            <person name="Henrissat B."/>
            <person name="Hilden K.S."/>
            <person name="Hope R."/>
            <person name="Hossain A."/>
            <person name="Karabika E."/>
            <person name="Karaffa L."/>
            <person name="Karanyi Z."/>
            <person name="Krasevec N."/>
            <person name="Kuo A."/>
            <person name="Kusch H."/>
            <person name="LaButti K."/>
            <person name="Lagendijk E.L."/>
            <person name="Lapidus A."/>
            <person name="Levasseur A."/>
            <person name="Lindquist E."/>
            <person name="Lipzen A."/>
            <person name="Logrieco A.F."/>
            <person name="MacCabe A."/>
            <person name="Maekelae M.R."/>
            <person name="Malavazi I."/>
            <person name="Melin P."/>
            <person name="Meyer V."/>
            <person name="Mielnichuk N."/>
            <person name="Miskei M."/>
            <person name="Molnar A.P."/>
            <person name="Mule G."/>
            <person name="Ngan C.Y."/>
            <person name="Orejas M."/>
            <person name="Orosz E."/>
            <person name="Ouedraogo J.P."/>
            <person name="Overkamp K.M."/>
            <person name="Park H.-S."/>
            <person name="Perrone G."/>
            <person name="Piumi F."/>
            <person name="Punt P.J."/>
            <person name="Ram A.F."/>
            <person name="Ramon A."/>
            <person name="Rauscher S."/>
            <person name="Record E."/>
            <person name="Riano-Pachon D.M."/>
            <person name="Robert V."/>
            <person name="Roehrig J."/>
            <person name="Ruller R."/>
            <person name="Salamov A."/>
            <person name="Salih N.S."/>
            <person name="Samson R.A."/>
            <person name="Sandor E."/>
            <person name="Sanguinetti M."/>
            <person name="Schuetze T."/>
            <person name="Sepcic K."/>
            <person name="Shelest E."/>
            <person name="Sherlock G."/>
            <person name="Sophianopoulou V."/>
            <person name="Squina F.M."/>
            <person name="Sun H."/>
            <person name="Susca A."/>
            <person name="Todd R.B."/>
            <person name="Tsang A."/>
            <person name="Unkles S.E."/>
            <person name="van de Wiele N."/>
            <person name="van Rossen-Uffink D."/>
            <person name="Oliveira J.V."/>
            <person name="Vesth T.C."/>
            <person name="Visser J."/>
            <person name="Yu J.-H."/>
            <person name="Zhou M."/>
            <person name="Andersen M.R."/>
            <person name="Archer D.B."/>
            <person name="Baker S.E."/>
            <person name="Benoit I."/>
            <person name="Brakhage A.A."/>
            <person name="Braus G.H."/>
            <person name="Fischer R."/>
            <person name="Frisvad J.C."/>
            <person name="Goldman G.H."/>
            <person name="Houbraken J."/>
            <person name="Oakley B."/>
            <person name="Pocsi I."/>
            <person name="Scazzocchio C."/>
            <person name="Seiboth B."/>
            <person name="vanKuyk P.A."/>
            <person name="Wortman J."/>
            <person name="Dyer P.S."/>
            <person name="Grigoriev I.V."/>
        </authorList>
    </citation>
    <scope>NUCLEOTIDE SEQUENCE [LARGE SCALE GENOMIC DNA]</scope>
    <source>
        <strain evidence="4">ATCC 16872 / CBS 172.66 / WB 5094</strain>
    </source>
</reference>
<feature type="compositionally biased region" description="Basic and acidic residues" evidence="1">
    <location>
        <begin position="119"/>
        <end position="129"/>
    </location>
</feature>
<feature type="compositionally biased region" description="Polar residues" evidence="1">
    <location>
        <begin position="48"/>
        <end position="61"/>
    </location>
</feature>
<dbReference type="GeneID" id="30971268"/>
<dbReference type="Proteomes" id="UP000184546">
    <property type="component" value="Unassembled WGS sequence"/>
</dbReference>
<keyword evidence="4" id="KW-1185">Reference proteome</keyword>
<feature type="compositionally biased region" description="Basic residues" evidence="1">
    <location>
        <begin position="247"/>
        <end position="260"/>
    </location>
</feature>
<dbReference type="RefSeq" id="XP_020056600.1">
    <property type="nucleotide sequence ID" value="XM_020197454.1"/>
</dbReference>
<dbReference type="STRING" id="690307.A0A1L9WVH8"/>
<evidence type="ECO:0000313" key="4">
    <source>
        <dbReference type="Proteomes" id="UP000184546"/>
    </source>
</evidence>
<dbReference type="VEuPathDB" id="FungiDB:ASPACDRAFT_1855849"/>
<dbReference type="PANTHER" id="PTHR14689">
    <property type="entry name" value="PHORBOL-ESTER_DAG-TYPE DOMAIN-CONTAINING PROTEIN"/>
    <property type="match status" value="1"/>
</dbReference>
<dbReference type="EMBL" id="KV878976">
    <property type="protein sequence ID" value="OJK00261.1"/>
    <property type="molecule type" value="Genomic_DNA"/>
</dbReference>
<feature type="compositionally biased region" description="Basic and acidic residues" evidence="1">
    <location>
        <begin position="66"/>
        <end position="77"/>
    </location>
</feature>
<dbReference type="PANTHER" id="PTHR14689:SF0">
    <property type="entry name" value="COILED-COIL DOMAIN-CONTAINING PROTEIN 82"/>
    <property type="match status" value="1"/>
</dbReference>
<evidence type="ECO:0000259" key="2">
    <source>
        <dbReference type="Pfam" id="PF13926"/>
    </source>
</evidence>
<dbReference type="Pfam" id="PF13926">
    <property type="entry name" value="DUF4211"/>
    <property type="match status" value="1"/>
</dbReference>
<feature type="compositionally biased region" description="Basic and acidic residues" evidence="1">
    <location>
        <begin position="185"/>
        <end position="197"/>
    </location>
</feature>
<protein>
    <recommendedName>
        <fullName evidence="2">DUF4211 domain-containing protein</fullName>
    </recommendedName>
</protein>
<feature type="region of interest" description="Disordered" evidence="1">
    <location>
        <begin position="580"/>
        <end position="613"/>
    </location>
</feature>
<feature type="compositionally biased region" description="Basic and acidic residues" evidence="1">
    <location>
        <begin position="598"/>
        <end position="613"/>
    </location>
</feature>
<feature type="compositionally biased region" description="Acidic residues" evidence="1">
    <location>
        <begin position="580"/>
        <end position="597"/>
    </location>
</feature>